<dbReference type="InterPro" id="IPR002060">
    <property type="entry name" value="Squ/phyt_synthse"/>
</dbReference>
<dbReference type="HOGENOM" id="CLU_031981_0_2_1"/>
<dbReference type="Gene3D" id="1.10.600.10">
    <property type="entry name" value="Farnesyl Diphosphate Synthase"/>
    <property type="match status" value="1"/>
</dbReference>
<dbReference type="eggNOG" id="KOG1459">
    <property type="taxonomic scope" value="Eukaryota"/>
</dbReference>
<evidence type="ECO:0000313" key="12">
    <source>
        <dbReference type="Proteomes" id="UP000001646"/>
    </source>
</evidence>
<dbReference type="PANTHER" id="PTHR11626">
    <property type="entry name" value="FARNESYL-DIPHOSPHATE FARNESYLTRANSFERASE"/>
    <property type="match status" value="1"/>
</dbReference>
<protein>
    <recommendedName>
        <fullName evidence="2">Squalene synthase</fullName>
    </recommendedName>
    <alternativeName>
        <fullName evidence="3">FPP:FPP farnesyltransferase</fullName>
    </alternativeName>
    <alternativeName>
        <fullName evidence="4">Farnesyl-diphosphate farnesyltransferase</fullName>
    </alternativeName>
</protein>
<dbReference type="GO" id="GO:0006695">
    <property type="term" value="P:cholesterol biosynthetic process"/>
    <property type="evidence" value="ECO:0000318"/>
    <property type="project" value="GO_Central"/>
</dbReference>
<sequence length="362" mass="41293">MIFTLPLPLPSHVVCILYLVLLALDIVEDDMTISLETKIPILHNFHSFLNQPDWRFMGSNDKNKHVLEDFPTISLEFRNLAKVYQDVIADVCRKVGLGMAEFLEKKVESEKDWDKYCHYASGQLGIGLSQLFSVSKLEDLTVGQDIELANTMGVFLHKIDIIRDYHEDLLAGREFWPQEVWSKYANTMSDLARPENVNKAIQCLNELITNALHHIPDVLTYLSRLKNQSVFNFCAIPQVRAIVILAACYNNPQVFQGPVKIRKGQDVSLMMDATNLQAVKAIVYQYMEEIYRKIPSTDPSSSRTQQIVTSVCSLCSPRRTIVPQTHYYAIYMSCVMVLAVLAWQYLNMVSKGADEDIYIAEN</sequence>
<feature type="transmembrane region" description="Helical" evidence="9">
    <location>
        <begin position="328"/>
        <end position="346"/>
    </location>
</feature>
<feature type="signal peptide" evidence="10">
    <location>
        <begin position="1"/>
        <end position="23"/>
    </location>
</feature>
<dbReference type="SUPFAM" id="SSF48576">
    <property type="entry name" value="Terpenoid synthases"/>
    <property type="match status" value="1"/>
</dbReference>
<keyword evidence="9" id="KW-0472">Membrane</keyword>
<comment type="similarity">
    <text evidence="1">Belongs to the phytoene/squalene synthase family.</text>
</comment>
<dbReference type="InterPro" id="IPR008949">
    <property type="entry name" value="Isoprenoid_synthase_dom_sf"/>
</dbReference>
<comment type="catalytic activity">
    <reaction evidence="8">
        <text>2 (2E,6E)-farnesyl diphosphate = presqualene diphosphate + diphosphate</text>
        <dbReference type="Rhea" id="RHEA:22672"/>
        <dbReference type="ChEBI" id="CHEBI:33019"/>
        <dbReference type="ChEBI" id="CHEBI:57310"/>
        <dbReference type="ChEBI" id="CHEBI:175763"/>
    </reaction>
    <physiologicalReaction direction="left-to-right" evidence="8">
        <dbReference type="Rhea" id="RHEA:22673"/>
    </physiologicalReaction>
</comment>
<dbReference type="GeneTree" id="ENSGT00390000016034"/>
<dbReference type="Proteomes" id="UP000001646">
    <property type="component" value="Unplaced"/>
</dbReference>
<dbReference type="FunFam" id="1.10.600.10:FF:000023">
    <property type="entry name" value="Squalene synthase"/>
    <property type="match status" value="1"/>
</dbReference>
<organism evidence="11 12">
    <name type="scientific">Anolis carolinensis</name>
    <name type="common">Green anole</name>
    <name type="synonym">American chameleon</name>
    <dbReference type="NCBI Taxonomy" id="28377"/>
    <lineage>
        <taxon>Eukaryota</taxon>
        <taxon>Metazoa</taxon>
        <taxon>Chordata</taxon>
        <taxon>Craniata</taxon>
        <taxon>Vertebrata</taxon>
        <taxon>Euteleostomi</taxon>
        <taxon>Lepidosauria</taxon>
        <taxon>Squamata</taxon>
        <taxon>Bifurcata</taxon>
        <taxon>Unidentata</taxon>
        <taxon>Episquamata</taxon>
        <taxon>Toxicofera</taxon>
        <taxon>Iguania</taxon>
        <taxon>Dactyloidae</taxon>
        <taxon>Anolis</taxon>
    </lineage>
</organism>
<dbReference type="NCBIfam" id="TIGR01559">
    <property type="entry name" value="squal_synth"/>
    <property type="match status" value="1"/>
</dbReference>
<evidence type="ECO:0000256" key="1">
    <source>
        <dbReference type="ARBA" id="ARBA00006251"/>
    </source>
</evidence>
<keyword evidence="12" id="KW-1185">Reference proteome</keyword>
<dbReference type="CDD" id="cd00683">
    <property type="entry name" value="Trans_IPPS_HH"/>
    <property type="match status" value="1"/>
</dbReference>
<evidence type="ECO:0000256" key="10">
    <source>
        <dbReference type="SAM" id="SignalP"/>
    </source>
</evidence>
<evidence type="ECO:0000256" key="3">
    <source>
        <dbReference type="ARBA" id="ARBA00031079"/>
    </source>
</evidence>
<dbReference type="AlphaFoldDB" id="H9G5I1"/>
<dbReference type="InterPro" id="IPR033904">
    <property type="entry name" value="Trans_IPPS_HH"/>
</dbReference>
<keyword evidence="10" id="KW-0732">Signal</keyword>
<dbReference type="InParanoid" id="H9G5I1"/>
<dbReference type="GO" id="GO:0051996">
    <property type="term" value="F:squalene synthase [NAD(P)H] activity"/>
    <property type="evidence" value="ECO:0000318"/>
    <property type="project" value="GO_Central"/>
</dbReference>
<evidence type="ECO:0000256" key="4">
    <source>
        <dbReference type="ARBA" id="ARBA00033359"/>
    </source>
</evidence>
<evidence type="ECO:0000256" key="5">
    <source>
        <dbReference type="ARBA" id="ARBA00045166"/>
    </source>
</evidence>
<comment type="catalytic activity">
    <reaction evidence="6">
        <text>presqualene diphosphate + NADPH + H(+) = squalene + diphosphate + NADP(+)</text>
        <dbReference type="Rhea" id="RHEA:22232"/>
        <dbReference type="ChEBI" id="CHEBI:15378"/>
        <dbReference type="ChEBI" id="CHEBI:15440"/>
        <dbReference type="ChEBI" id="CHEBI:33019"/>
        <dbReference type="ChEBI" id="CHEBI:57310"/>
        <dbReference type="ChEBI" id="CHEBI:57783"/>
        <dbReference type="ChEBI" id="CHEBI:58349"/>
    </reaction>
    <physiologicalReaction direction="left-to-right" evidence="6">
        <dbReference type="Rhea" id="RHEA:22233"/>
    </physiologicalReaction>
</comment>
<dbReference type="Pfam" id="PF00494">
    <property type="entry name" value="SQS_PSY"/>
    <property type="match status" value="1"/>
</dbReference>
<dbReference type="GO" id="GO:0005789">
    <property type="term" value="C:endoplasmic reticulum membrane"/>
    <property type="evidence" value="ECO:0000318"/>
    <property type="project" value="GO_Central"/>
</dbReference>
<proteinExistence type="inferred from homology"/>
<reference evidence="11" key="1">
    <citation type="submission" date="2009-12" db="EMBL/GenBank/DDBJ databases">
        <title>The Genome Sequence of Anolis carolinensis (Green Anole Lizard).</title>
        <authorList>
            <consortium name="The Genome Sequencing Platform"/>
            <person name="Di Palma F."/>
            <person name="Alfoldi J."/>
            <person name="Heiman D."/>
            <person name="Young S."/>
            <person name="Grabherr M."/>
            <person name="Johnson J."/>
            <person name="Lander E.S."/>
            <person name="Lindblad-Toh K."/>
        </authorList>
    </citation>
    <scope>NUCLEOTIDE SEQUENCE [LARGE SCALE GENOMIC DNA]</scope>
    <source>
        <strain evidence="11">JBL SC #1</strain>
    </source>
</reference>
<dbReference type="InterPro" id="IPR006449">
    <property type="entry name" value="Squal_synth-like"/>
</dbReference>
<evidence type="ECO:0000256" key="6">
    <source>
        <dbReference type="ARBA" id="ARBA00047468"/>
    </source>
</evidence>
<dbReference type="STRING" id="28377.ENSACAP00000001675"/>
<accession>H9G5I1</accession>
<keyword evidence="9" id="KW-0812">Transmembrane</keyword>
<dbReference type="GO" id="GO:0045338">
    <property type="term" value="P:farnesyl diphosphate metabolic process"/>
    <property type="evidence" value="ECO:0000318"/>
    <property type="project" value="GO_Central"/>
</dbReference>
<evidence type="ECO:0000256" key="8">
    <source>
        <dbReference type="ARBA" id="ARBA00048315"/>
    </source>
</evidence>
<dbReference type="PANTHER" id="PTHR11626:SF2">
    <property type="entry name" value="SQUALENE SYNTHASE"/>
    <property type="match status" value="1"/>
</dbReference>
<evidence type="ECO:0000256" key="2">
    <source>
        <dbReference type="ARBA" id="ARBA00015135"/>
    </source>
</evidence>
<name>H9G5I1_ANOCA</name>
<evidence type="ECO:0000313" key="11">
    <source>
        <dbReference type="Ensembl" id="ENSACAP00000001675.3"/>
    </source>
</evidence>
<dbReference type="Ensembl" id="ENSACAT00000001715.4">
    <property type="protein sequence ID" value="ENSACAP00000001675.3"/>
    <property type="gene ID" value="ENSACAG00000001710.4"/>
</dbReference>
<comment type="catalytic activity">
    <reaction evidence="7">
        <text>presqualene diphosphate + NADH + H(+) = squalene + diphosphate + NAD(+)</text>
        <dbReference type="Rhea" id="RHEA:22228"/>
        <dbReference type="ChEBI" id="CHEBI:15378"/>
        <dbReference type="ChEBI" id="CHEBI:15440"/>
        <dbReference type="ChEBI" id="CHEBI:33019"/>
        <dbReference type="ChEBI" id="CHEBI:57310"/>
        <dbReference type="ChEBI" id="CHEBI:57540"/>
        <dbReference type="ChEBI" id="CHEBI:57945"/>
    </reaction>
    <physiologicalReaction direction="left-to-right" evidence="7">
        <dbReference type="Rhea" id="RHEA:22229"/>
    </physiologicalReaction>
</comment>
<evidence type="ECO:0000256" key="9">
    <source>
        <dbReference type="SAM" id="Phobius"/>
    </source>
</evidence>
<dbReference type="InterPro" id="IPR044844">
    <property type="entry name" value="Trans_IPPS_euk-type"/>
</dbReference>
<dbReference type="Bgee" id="ENSACAG00000001710">
    <property type="expression patterns" value="Expressed in testis and 2 other cell types or tissues"/>
</dbReference>
<keyword evidence="9" id="KW-1133">Transmembrane helix</keyword>
<feature type="chain" id="PRO_5003619199" description="Squalene synthase" evidence="10">
    <location>
        <begin position="24"/>
        <end position="362"/>
    </location>
</feature>
<comment type="function">
    <text evidence="5">Catalyzes the condensation of 2 farnesyl pyrophosphate (FPP) moieties to form squalene. Proceeds in two distinct steps. In the first half-reaction, two molecules of FPP react to form the stable presqualene diphosphate intermediate (PSQPP), with concomitant release of a proton and a molecule of inorganic diphosphate. In the second half-reaction, PSQPP undergoes heterolysis, isomerization, and reduction with NADPH or NADH to form squalene. It is the first committed enzyme of the sterol biosynthesis pathway.</text>
</comment>
<evidence type="ECO:0000256" key="7">
    <source>
        <dbReference type="ARBA" id="ARBA00047541"/>
    </source>
</evidence>
<reference evidence="11" key="3">
    <citation type="submission" date="2025-09" db="UniProtKB">
        <authorList>
            <consortium name="Ensembl"/>
        </authorList>
    </citation>
    <scope>IDENTIFICATION</scope>
</reference>
<reference evidence="11" key="2">
    <citation type="submission" date="2025-08" db="UniProtKB">
        <authorList>
            <consortium name="Ensembl"/>
        </authorList>
    </citation>
    <scope>IDENTIFICATION</scope>
</reference>